<evidence type="ECO:0000313" key="3">
    <source>
        <dbReference type="Proteomes" id="UP000622580"/>
    </source>
</evidence>
<evidence type="ECO:0008006" key="4">
    <source>
        <dbReference type="Google" id="ProtNLM"/>
    </source>
</evidence>
<gene>
    <name evidence="2" type="ORF">JKL49_13635</name>
</gene>
<proteinExistence type="predicted"/>
<sequence length="66" mass="6785">MKTILSLLAALTLSGCASLTPEQGVKLGVDLYCATLTDAGKQVIRDRVTAGTRVLACPTGAEPARP</sequence>
<feature type="signal peptide" evidence="1">
    <location>
        <begin position="1"/>
        <end position="17"/>
    </location>
</feature>
<dbReference type="EMBL" id="JAGSGD010000001">
    <property type="protein sequence ID" value="MBR7620429.1"/>
    <property type="molecule type" value="Genomic_DNA"/>
</dbReference>
<name>A0A941D301_9CAUL</name>
<accession>A0A941D301</accession>
<organism evidence="2 3">
    <name type="scientific">Phenylobacterium glaciei</name>
    <dbReference type="NCBI Taxonomy" id="2803784"/>
    <lineage>
        <taxon>Bacteria</taxon>
        <taxon>Pseudomonadati</taxon>
        <taxon>Pseudomonadota</taxon>
        <taxon>Alphaproteobacteria</taxon>
        <taxon>Caulobacterales</taxon>
        <taxon>Caulobacteraceae</taxon>
        <taxon>Phenylobacterium</taxon>
    </lineage>
</organism>
<feature type="chain" id="PRO_5037795776" description="Lipoprotein" evidence="1">
    <location>
        <begin position="18"/>
        <end position="66"/>
    </location>
</feature>
<protein>
    <recommendedName>
        <fullName evidence="4">Lipoprotein</fullName>
    </recommendedName>
</protein>
<reference evidence="2" key="1">
    <citation type="submission" date="2021-04" db="EMBL/GenBank/DDBJ databases">
        <title>Draft genome assembly of strain Phenylobacterium sp. 20VBR1 using MiniION and Illumina platforms.</title>
        <authorList>
            <person name="Thomas F.A."/>
            <person name="Krishnan K.P."/>
            <person name="Sinha R.K."/>
        </authorList>
    </citation>
    <scope>NUCLEOTIDE SEQUENCE</scope>
    <source>
        <strain evidence="2">20VBR1</strain>
    </source>
</reference>
<dbReference type="AlphaFoldDB" id="A0A941D301"/>
<keyword evidence="1" id="KW-0732">Signal</keyword>
<comment type="caution">
    <text evidence="2">The sequence shown here is derived from an EMBL/GenBank/DDBJ whole genome shotgun (WGS) entry which is preliminary data.</text>
</comment>
<keyword evidence="3" id="KW-1185">Reference proteome</keyword>
<evidence type="ECO:0000313" key="2">
    <source>
        <dbReference type="EMBL" id="MBR7620429.1"/>
    </source>
</evidence>
<dbReference type="Proteomes" id="UP000622580">
    <property type="component" value="Unassembled WGS sequence"/>
</dbReference>
<dbReference type="RefSeq" id="WP_215341165.1">
    <property type="nucleotide sequence ID" value="NZ_JAGSGD010000001.1"/>
</dbReference>
<dbReference type="PROSITE" id="PS51257">
    <property type="entry name" value="PROKAR_LIPOPROTEIN"/>
    <property type="match status" value="1"/>
</dbReference>
<evidence type="ECO:0000256" key="1">
    <source>
        <dbReference type="SAM" id="SignalP"/>
    </source>
</evidence>